<evidence type="ECO:0000313" key="3">
    <source>
        <dbReference type="EMBL" id="MCI0127970.1"/>
    </source>
</evidence>
<sequence>MRAARFASFGGPEVLSIDDIPIPEPGRGEVRVRVKAAAIQPFDRRVRIGQIPLPPGTTLPVTTGNEFSGIIDALGADVTGFSPGDAVAGRRAFGAVAEYVIVPAVDIARKPETLSFAEGATLSGTAQTADTAIESLGIGPGDTLLIHGAAGGVGSFATQIAVQRGAKVIGTGSQANQAYIASLGASPLVYGGGLRERIIAAAPHGLTAILDCVGGPTLDLSLTLGVPLDRIATLGDMGRTRQLGIRSVEGVRDGMRLARLLDLAAKGQLKANVRRIYPMNEIIEAHRELDAGHGHGKIVIEVA</sequence>
<dbReference type="Gene3D" id="3.90.180.10">
    <property type="entry name" value="Medium-chain alcohol dehydrogenases, catalytic domain"/>
    <property type="match status" value="1"/>
</dbReference>
<protein>
    <submittedName>
        <fullName evidence="3">NADP-dependent oxidoreductase</fullName>
    </submittedName>
</protein>
<proteinExistence type="predicted"/>
<dbReference type="Gene3D" id="3.40.50.720">
    <property type="entry name" value="NAD(P)-binding Rossmann-like Domain"/>
    <property type="match status" value="1"/>
</dbReference>
<dbReference type="Pfam" id="PF13602">
    <property type="entry name" value="ADH_zinc_N_2"/>
    <property type="match status" value="1"/>
</dbReference>
<feature type="domain" description="Enoyl reductase (ER)" evidence="2">
    <location>
        <begin position="10"/>
        <end position="300"/>
    </location>
</feature>
<dbReference type="GO" id="GO:0016491">
    <property type="term" value="F:oxidoreductase activity"/>
    <property type="evidence" value="ECO:0007669"/>
    <property type="project" value="InterPro"/>
</dbReference>
<dbReference type="PANTHER" id="PTHR44154:SF1">
    <property type="entry name" value="QUINONE OXIDOREDUCTASE"/>
    <property type="match status" value="1"/>
</dbReference>
<dbReference type="SUPFAM" id="SSF50129">
    <property type="entry name" value="GroES-like"/>
    <property type="match status" value="1"/>
</dbReference>
<keyword evidence="1" id="KW-0521">NADP</keyword>
<comment type="caution">
    <text evidence="3">The sequence shown here is derived from an EMBL/GenBank/DDBJ whole genome shotgun (WGS) entry which is preliminary data.</text>
</comment>
<evidence type="ECO:0000313" key="4">
    <source>
        <dbReference type="Proteomes" id="UP001156140"/>
    </source>
</evidence>
<dbReference type="InterPro" id="IPR013154">
    <property type="entry name" value="ADH-like_N"/>
</dbReference>
<dbReference type="CDD" id="cd05289">
    <property type="entry name" value="MDR_like_2"/>
    <property type="match status" value="1"/>
</dbReference>
<evidence type="ECO:0000256" key="1">
    <source>
        <dbReference type="ARBA" id="ARBA00022857"/>
    </source>
</evidence>
<organism evidence="3 4">
    <name type="scientific">Paradevosia shaoguanensis</name>
    <dbReference type="NCBI Taxonomy" id="1335043"/>
    <lineage>
        <taxon>Bacteria</taxon>
        <taxon>Pseudomonadati</taxon>
        <taxon>Pseudomonadota</taxon>
        <taxon>Alphaproteobacteria</taxon>
        <taxon>Hyphomicrobiales</taxon>
        <taxon>Devosiaceae</taxon>
        <taxon>Paradevosia</taxon>
    </lineage>
</organism>
<keyword evidence="4" id="KW-1185">Reference proteome</keyword>
<dbReference type="InterPro" id="IPR051603">
    <property type="entry name" value="Zinc-ADH_QOR/CCCR"/>
</dbReference>
<name>A0AA41QNU2_9HYPH</name>
<dbReference type="InterPro" id="IPR011032">
    <property type="entry name" value="GroES-like_sf"/>
</dbReference>
<dbReference type="RefSeq" id="WP_281736257.1">
    <property type="nucleotide sequence ID" value="NZ_JAKETQ010000001.1"/>
</dbReference>
<reference evidence="3" key="1">
    <citation type="submission" date="2022-03" db="EMBL/GenBank/DDBJ databases">
        <title>The complete genome sequence of a Methyloterrigena soli.</title>
        <authorList>
            <person name="Zi Z."/>
        </authorList>
    </citation>
    <scope>NUCLEOTIDE SEQUENCE</scope>
    <source>
        <strain evidence="3">M48</strain>
    </source>
</reference>
<dbReference type="SMART" id="SM00829">
    <property type="entry name" value="PKS_ER"/>
    <property type="match status" value="1"/>
</dbReference>
<accession>A0AA41QNU2</accession>
<dbReference type="AlphaFoldDB" id="A0AA41QNU2"/>
<dbReference type="Pfam" id="PF08240">
    <property type="entry name" value="ADH_N"/>
    <property type="match status" value="1"/>
</dbReference>
<dbReference type="InterPro" id="IPR020843">
    <property type="entry name" value="ER"/>
</dbReference>
<dbReference type="SUPFAM" id="SSF51735">
    <property type="entry name" value="NAD(P)-binding Rossmann-fold domains"/>
    <property type="match status" value="1"/>
</dbReference>
<dbReference type="PANTHER" id="PTHR44154">
    <property type="entry name" value="QUINONE OXIDOREDUCTASE"/>
    <property type="match status" value="1"/>
</dbReference>
<dbReference type="EMBL" id="JALAZD010000001">
    <property type="protein sequence ID" value="MCI0127970.1"/>
    <property type="molecule type" value="Genomic_DNA"/>
</dbReference>
<dbReference type="InterPro" id="IPR036291">
    <property type="entry name" value="NAD(P)-bd_dom_sf"/>
</dbReference>
<dbReference type="Proteomes" id="UP001156140">
    <property type="component" value="Unassembled WGS sequence"/>
</dbReference>
<evidence type="ECO:0000259" key="2">
    <source>
        <dbReference type="SMART" id="SM00829"/>
    </source>
</evidence>
<gene>
    <name evidence="3" type="ORF">ML536_14165</name>
</gene>